<dbReference type="WBParaSite" id="SPAL_0001768800.1">
    <property type="protein sequence ID" value="SPAL_0001768800.1"/>
    <property type="gene ID" value="SPAL_0001768800"/>
</dbReference>
<keyword evidence="1" id="KW-1185">Reference proteome</keyword>
<accession>A0A0N5CIN3</accession>
<evidence type="ECO:0000313" key="1">
    <source>
        <dbReference type="Proteomes" id="UP000046392"/>
    </source>
</evidence>
<protein>
    <submittedName>
        <fullName evidence="2">DUF4176 domain-containing protein</fullName>
    </submittedName>
</protein>
<sequence length="156" mass="18269">MINHFICTEQKTEKYCFVCRKNISRTAAFRCFQPFGPDLSFISDKENVSAVIGDVTHPHPFLNVTGKCNQQITITGNLPDDLQEKKKRYYVGYYYSYELTLIVKKFPEDCKQKYERQSPYNCDFEELNPNKKKGMTDEEFGRYLHDIFGPMKLFGG</sequence>
<evidence type="ECO:0000313" key="2">
    <source>
        <dbReference type="WBParaSite" id="SPAL_0001768800.1"/>
    </source>
</evidence>
<reference evidence="2" key="1">
    <citation type="submission" date="2017-02" db="UniProtKB">
        <authorList>
            <consortium name="WormBaseParasite"/>
        </authorList>
    </citation>
    <scope>IDENTIFICATION</scope>
</reference>
<name>A0A0N5CIN3_STREA</name>
<dbReference type="Proteomes" id="UP000046392">
    <property type="component" value="Unplaced"/>
</dbReference>
<dbReference type="AlphaFoldDB" id="A0A0N5CIN3"/>
<organism evidence="1 2">
    <name type="scientific">Strongyloides papillosus</name>
    <name type="common">Intestinal threadworm</name>
    <dbReference type="NCBI Taxonomy" id="174720"/>
    <lineage>
        <taxon>Eukaryota</taxon>
        <taxon>Metazoa</taxon>
        <taxon>Ecdysozoa</taxon>
        <taxon>Nematoda</taxon>
        <taxon>Chromadorea</taxon>
        <taxon>Rhabditida</taxon>
        <taxon>Tylenchina</taxon>
        <taxon>Panagrolaimomorpha</taxon>
        <taxon>Strongyloidoidea</taxon>
        <taxon>Strongyloididae</taxon>
        <taxon>Strongyloides</taxon>
    </lineage>
</organism>
<proteinExistence type="predicted"/>